<dbReference type="InterPro" id="IPR029044">
    <property type="entry name" value="Nucleotide-diphossugar_trans"/>
</dbReference>
<evidence type="ECO:0000256" key="2">
    <source>
        <dbReference type="ARBA" id="ARBA00022679"/>
    </source>
</evidence>
<dbReference type="EMBL" id="BARS01009934">
    <property type="protein sequence ID" value="GAF81643.1"/>
    <property type="molecule type" value="Genomic_DNA"/>
</dbReference>
<dbReference type="InterPro" id="IPR002201">
    <property type="entry name" value="Glyco_trans_9"/>
</dbReference>
<protein>
    <recommendedName>
        <fullName evidence="3">Glycosyltransferase 2-like domain-containing protein</fullName>
    </recommendedName>
</protein>
<proteinExistence type="predicted"/>
<sequence length="326" mass="36880">LGYSGDAPDITFTVPRPCMKKMRKYTHKRMKNICINNGGLFKHKKFSKSKLVELIKALDKYRIILVGGPKEASFRSITHKNLINLTGALSIHETAAILKQCDLVISTDSGIMHIADAVGTPVITLWGPTLIEKNYPWHNRDNIITANLPCAPCWWTSAQAACISNKCMQAIEIQTVVDKVHQLLPNISSLNLTARKDTTTIITTYNRPHLLQQCLESINQTNSRKDTYIIAVGDGIEPTTRKLLRNSNCVDDFIFLNERRGISFGVNIGLEVAKFNNSKFVNYIQDDVVVKDKNWLNIMLDVWLTYHKSHKLKCLSGFLYPIDTNY</sequence>
<dbReference type="SUPFAM" id="SSF53756">
    <property type="entry name" value="UDP-Glycosyltransferase/glycogen phosphorylase"/>
    <property type="match status" value="1"/>
</dbReference>
<dbReference type="InterPro" id="IPR001173">
    <property type="entry name" value="Glyco_trans_2-like"/>
</dbReference>
<feature type="non-terminal residue" evidence="4">
    <location>
        <position position="1"/>
    </location>
</feature>
<dbReference type="GO" id="GO:0005829">
    <property type="term" value="C:cytosol"/>
    <property type="evidence" value="ECO:0007669"/>
    <property type="project" value="TreeGrafter"/>
</dbReference>
<dbReference type="Pfam" id="PF00535">
    <property type="entry name" value="Glycos_transf_2"/>
    <property type="match status" value="1"/>
</dbReference>
<reference evidence="4" key="1">
    <citation type="journal article" date="2014" name="Front. Microbiol.">
        <title>High frequency of phylogenetically diverse reductive dehalogenase-homologous genes in deep subseafloor sedimentary metagenomes.</title>
        <authorList>
            <person name="Kawai M."/>
            <person name="Futagami T."/>
            <person name="Toyoda A."/>
            <person name="Takaki Y."/>
            <person name="Nishi S."/>
            <person name="Hori S."/>
            <person name="Arai W."/>
            <person name="Tsubouchi T."/>
            <person name="Morono Y."/>
            <person name="Uchiyama I."/>
            <person name="Ito T."/>
            <person name="Fujiyama A."/>
            <person name="Inagaki F."/>
            <person name="Takami H."/>
        </authorList>
    </citation>
    <scope>NUCLEOTIDE SEQUENCE</scope>
    <source>
        <strain evidence="4">Expedition CK06-06</strain>
    </source>
</reference>
<dbReference type="SUPFAM" id="SSF53448">
    <property type="entry name" value="Nucleotide-diphospho-sugar transferases"/>
    <property type="match status" value="1"/>
</dbReference>
<keyword evidence="2" id="KW-0808">Transferase</keyword>
<dbReference type="PANTHER" id="PTHR30160">
    <property type="entry name" value="TETRAACYLDISACCHARIDE 4'-KINASE-RELATED"/>
    <property type="match status" value="1"/>
</dbReference>
<keyword evidence="1" id="KW-0328">Glycosyltransferase</keyword>
<dbReference type="Gene3D" id="3.40.50.2000">
    <property type="entry name" value="Glycogen Phosphorylase B"/>
    <property type="match status" value="1"/>
</dbReference>
<comment type="caution">
    <text evidence="4">The sequence shown here is derived from an EMBL/GenBank/DDBJ whole genome shotgun (WGS) entry which is preliminary data.</text>
</comment>
<accession>X0SKM8</accession>
<dbReference type="AlphaFoldDB" id="X0SKM8"/>
<organism evidence="4">
    <name type="scientific">marine sediment metagenome</name>
    <dbReference type="NCBI Taxonomy" id="412755"/>
    <lineage>
        <taxon>unclassified sequences</taxon>
        <taxon>metagenomes</taxon>
        <taxon>ecological metagenomes</taxon>
    </lineage>
</organism>
<name>X0SKM8_9ZZZZ</name>
<feature type="domain" description="Glycosyltransferase 2-like" evidence="3">
    <location>
        <begin position="200"/>
        <end position="304"/>
    </location>
</feature>
<dbReference type="CDD" id="cd03789">
    <property type="entry name" value="GT9_LPS_heptosyltransferase"/>
    <property type="match status" value="1"/>
</dbReference>
<evidence type="ECO:0000259" key="3">
    <source>
        <dbReference type="Pfam" id="PF00535"/>
    </source>
</evidence>
<dbReference type="Gene3D" id="3.90.550.10">
    <property type="entry name" value="Spore Coat Polysaccharide Biosynthesis Protein SpsA, Chain A"/>
    <property type="match status" value="1"/>
</dbReference>
<evidence type="ECO:0000256" key="1">
    <source>
        <dbReference type="ARBA" id="ARBA00022676"/>
    </source>
</evidence>
<dbReference type="CDD" id="cd00761">
    <property type="entry name" value="Glyco_tranf_GTA_type"/>
    <property type="match status" value="1"/>
</dbReference>
<dbReference type="Pfam" id="PF01075">
    <property type="entry name" value="Glyco_transf_9"/>
    <property type="match status" value="1"/>
</dbReference>
<dbReference type="GO" id="GO:0009244">
    <property type="term" value="P:lipopolysaccharide core region biosynthetic process"/>
    <property type="evidence" value="ECO:0007669"/>
    <property type="project" value="TreeGrafter"/>
</dbReference>
<dbReference type="GO" id="GO:0008713">
    <property type="term" value="F:ADP-heptose-lipopolysaccharide heptosyltransferase activity"/>
    <property type="evidence" value="ECO:0007669"/>
    <property type="project" value="TreeGrafter"/>
</dbReference>
<dbReference type="PANTHER" id="PTHR30160:SF1">
    <property type="entry name" value="LIPOPOLYSACCHARIDE 1,2-N-ACETYLGLUCOSAMINETRANSFERASE-RELATED"/>
    <property type="match status" value="1"/>
</dbReference>
<gene>
    <name evidence="4" type="ORF">S01H1_18563</name>
</gene>
<dbReference type="InterPro" id="IPR051199">
    <property type="entry name" value="LPS_LOS_Heptosyltrfase"/>
</dbReference>
<evidence type="ECO:0000313" key="4">
    <source>
        <dbReference type="EMBL" id="GAF81643.1"/>
    </source>
</evidence>
<feature type="non-terminal residue" evidence="4">
    <location>
        <position position="326"/>
    </location>
</feature>